<gene>
    <name evidence="1" type="ORF">L1987_23932</name>
</gene>
<organism evidence="1 2">
    <name type="scientific">Smallanthus sonchifolius</name>
    <dbReference type="NCBI Taxonomy" id="185202"/>
    <lineage>
        <taxon>Eukaryota</taxon>
        <taxon>Viridiplantae</taxon>
        <taxon>Streptophyta</taxon>
        <taxon>Embryophyta</taxon>
        <taxon>Tracheophyta</taxon>
        <taxon>Spermatophyta</taxon>
        <taxon>Magnoliopsida</taxon>
        <taxon>eudicotyledons</taxon>
        <taxon>Gunneridae</taxon>
        <taxon>Pentapetalae</taxon>
        <taxon>asterids</taxon>
        <taxon>campanulids</taxon>
        <taxon>Asterales</taxon>
        <taxon>Asteraceae</taxon>
        <taxon>Asteroideae</taxon>
        <taxon>Heliantheae alliance</taxon>
        <taxon>Millerieae</taxon>
        <taxon>Smallanthus</taxon>
    </lineage>
</organism>
<reference evidence="2" key="1">
    <citation type="journal article" date="2022" name="Mol. Ecol. Resour.">
        <title>The genomes of chicory, endive, great burdock and yacon provide insights into Asteraceae palaeo-polyploidization history and plant inulin production.</title>
        <authorList>
            <person name="Fan W."/>
            <person name="Wang S."/>
            <person name="Wang H."/>
            <person name="Wang A."/>
            <person name="Jiang F."/>
            <person name="Liu H."/>
            <person name="Zhao H."/>
            <person name="Xu D."/>
            <person name="Zhang Y."/>
        </authorList>
    </citation>
    <scope>NUCLEOTIDE SEQUENCE [LARGE SCALE GENOMIC DNA]</scope>
    <source>
        <strain evidence="2">cv. Yunnan</strain>
    </source>
</reference>
<comment type="caution">
    <text evidence="1">The sequence shown here is derived from an EMBL/GenBank/DDBJ whole genome shotgun (WGS) entry which is preliminary data.</text>
</comment>
<accession>A0ACB9IJN2</accession>
<keyword evidence="2" id="KW-1185">Reference proteome</keyword>
<evidence type="ECO:0000313" key="1">
    <source>
        <dbReference type="EMBL" id="KAI3807992.1"/>
    </source>
</evidence>
<proteinExistence type="predicted"/>
<sequence length="178" mass="19014">MVIKVFPLIWAAREALAEVTLRLRSYLFQGLFQKDGQPSPFLAPSPVGSASNMEAASSNSATPRETYTGNDKTVASNHTTAAPVPAKNNGESVNLTESGTREDAPGSMNRIAVPLVTRSILEVVIPEYAVPKLITKSRNKLAQISELSGANVKLVGTSPETTEHIIQIFGTPVQAERA</sequence>
<name>A0ACB9IJN2_9ASTR</name>
<dbReference type="EMBL" id="CM042025">
    <property type="protein sequence ID" value="KAI3807992.1"/>
    <property type="molecule type" value="Genomic_DNA"/>
</dbReference>
<reference evidence="1 2" key="2">
    <citation type="journal article" date="2022" name="Mol. Ecol. Resour.">
        <title>The genomes of chicory, endive, great burdock and yacon provide insights into Asteraceae paleo-polyploidization history and plant inulin production.</title>
        <authorList>
            <person name="Fan W."/>
            <person name="Wang S."/>
            <person name="Wang H."/>
            <person name="Wang A."/>
            <person name="Jiang F."/>
            <person name="Liu H."/>
            <person name="Zhao H."/>
            <person name="Xu D."/>
            <person name="Zhang Y."/>
        </authorList>
    </citation>
    <scope>NUCLEOTIDE SEQUENCE [LARGE SCALE GENOMIC DNA]</scope>
    <source>
        <strain evidence="2">cv. Yunnan</strain>
        <tissue evidence="1">Leaves</tissue>
    </source>
</reference>
<evidence type="ECO:0000313" key="2">
    <source>
        <dbReference type="Proteomes" id="UP001056120"/>
    </source>
</evidence>
<dbReference type="Proteomes" id="UP001056120">
    <property type="component" value="Linkage Group LG08"/>
</dbReference>
<protein>
    <submittedName>
        <fullName evidence="1">Uncharacterized protein</fullName>
    </submittedName>
</protein>